<dbReference type="PANTHER" id="PTHR43861">
    <property type="entry name" value="TRANS-ACONITATE 2-METHYLTRANSFERASE-RELATED"/>
    <property type="match status" value="1"/>
</dbReference>
<dbReference type="Pfam" id="PF13489">
    <property type="entry name" value="Methyltransf_23"/>
    <property type="match status" value="1"/>
</dbReference>
<dbReference type="SUPFAM" id="SSF53335">
    <property type="entry name" value="S-adenosyl-L-methionine-dependent methyltransferases"/>
    <property type="match status" value="1"/>
</dbReference>
<dbReference type="AlphaFoldDB" id="A0A0G0AXT6"/>
<dbReference type="Gene3D" id="3.40.50.150">
    <property type="entry name" value="Vaccinia Virus protein VP39"/>
    <property type="match status" value="1"/>
</dbReference>
<dbReference type="Proteomes" id="UP000034803">
    <property type="component" value="Unassembled WGS sequence"/>
</dbReference>
<dbReference type="EMBL" id="LBOI01000010">
    <property type="protein sequence ID" value="KKP31370.1"/>
    <property type="molecule type" value="Genomic_DNA"/>
</dbReference>
<name>A0A0G0AXT6_9BACT</name>
<keyword evidence="1" id="KW-0489">Methyltransferase</keyword>
<evidence type="ECO:0000313" key="2">
    <source>
        <dbReference type="Proteomes" id="UP000034803"/>
    </source>
</evidence>
<keyword evidence="1" id="KW-0808">Transferase</keyword>
<accession>A0A0G0AXT6</accession>
<organism evidence="1 2">
    <name type="scientific">Candidatus Woesebacteria bacterium GW2011_GWC2_31_9</name>
    <dbReference type="NCBI Taxonomy" id="1618586"/>
    <lineage>
        <taxon>Bacteria</taxon>
        <taxon>Candidatus Woeseibacteriota</taxon>
    </lineage>
</organism>
<gene>
    <name evidence="1" type="ORF">UR21_C0010G0012</name>
</gene>
<protein>
    <submittedName>
        <fullName evidence="1">Methyltransferase type 11</fullName>
    </submittedName>
</protein>
<proteinExistence type="predicted"/>
<dbReference type="GO" id="GO:0008168">
    <property type="term" value="F:methyltransferase activity"/>
    <property type="evidence" value="ECO:0007669"/>
    <property type="project" value="UniProtKB-KW"/>
</dbReference>
<sequence>MMIFVLDGYKMVKRIKHTCPICGNNNSSEYWAMSGYKLAKCNECSMVWDFYPAENIIAQYDKSYFQNENPKGGYANYFEGMKVNRKTFSDRLNKLYKKLGKKELLLDVGSALGDCLDGARKLGWKNIMGLEVSKFAYDFAKKRGLDVINSTLDKTTIKPNSFNAVTYQDVIEHIKDPLIEMKLVHKVLKKDGLVLVVTPDVGGLWHKLLGPLWYHYKPGEHIMYFSQKSLRLILEKAGFKNIETRKTYNVLSIEYVLNRLKYYSPFIFENLLKIINGSKLKDFAFKAYTGEIEAWGQK</sequence>
<comment type="caution">
    <text evidence="1">The sequence shown here is derived from an EMBL/GenBank/DDBJ whole genome shotgun (WGS) entry which is preliminary data.</text>
</comment>
<evidence type="ECO:0000313" key="1">
    <source>
        <dbReference type="EMBL" id="KKP31370.1"/>
    </source>
</evidence>
<dbReference type="InterPro" id="IPR029063">
    <property type="entry name" value="SAM-dependent_MTases_sf"/>
</dbReference>
<dbReference type="GO" id="GO:0032259">
    <property type="term" value="P:methylation"/>
    <property type="evidence" value="ECO:0007669"/>
    <property type="project" value="UniProtKB-KW"/>
</dbReference>
<reference evidence="1 2" key="1">
    <citation type="journal article" date="2015" name="Nature">
        <title>rRNA introns, odd ribosomes, and small enigmatic genomes across a large radiation of phyla.</title>
        <authorList>
            <person name="Brown C.T."/>
            <person name="Hug L.A."/>
            <person name="Thomas B.C."/>
            <person name="Sharon I."/>
            <person name="Castelle C.J."/>
            <person name="Singh A."/>
            <person name="Wilkins M.J."/>
            <person name="Williams K.H."/>
            <person name="Banfield J.F."/>
        </authorList>
    </citation>
    <scope>NUCLEOTIDE SEQUENCE [LARGE SCALE GENOMIC DNA]</scope>
</reference>